<dbReference type="PANTHER" id="PTHR11177">
    <property type="entry name" value="CHITINASE"/>
    <property type="match status" value="1"/>
</dbReference>
<dbReference type="SUPFAM" id="SSF51445">
    <property type="entry name" value="(Trans)glycosidases"/>
    <property type="match status" value="1"/>
</dbReference>
<comment type="similarity">
    <text evidence="1">Belongs to the glycosyl hydrolase 18 family. Chitinase class II subfamily.</text>
</comment>
<feature type="region of interest" description="Disordered" evidence="8">
    <location>
        <begin position="955"/>
        <end position="1057"/>
    </location>
</feature>
<dbReference type="InterPro" id="IPR011583">
    <property type="entry name" value="Chitinase_II/V-like_cat"/>
</dbReference>
<dbReference type="InterPro" id="IPR001223">
    <property type="entry name" value="Glyco_hydro18_cat"/>
</dbReference>
<feature type="compositionally biased region" description="Polar residues" evidence="8">
    <location>
        <begin position="835"/>
        <end position="857"/>
    </location>
</feature>
<dbReference type="GO" id="GO:0008061">
    <property type="term" value="F:chitin binding"/>
    <property type="evidence" value="ECO:0007669"/>
    <property type="project" value="UniProtKB-KW"/>
</dbReference>
<keyword evidence="13" id="KW-1185">Reference proteome</keyword>
<keyword evidence="2" id="KW-0147">Chitin-binding</keyword>
<keyword evidence="5" id="KW-1015">Disulfide bond</keyword>
<feature type="compositionally biased region" description="Low complexity" evidence="8">
    <location>
        <begin position="574"/>
        <end position="612"/>
    </location>
</feature>
<dbReference type="InterPro" id="IPR050314">
    <property type="entry name" value="Glycosyl_Hydrlase_18"/>
</dbReference>
<feature type="signal peptide" evidence="9">
    <location>
        <begin position="1"/>
        <end position="25"/>
    </location>
</feature>
<feature type="compositionally biased region" description="Basic residues" evidence="8">
    <location>
        <begin position="418"/>
        <end position="432"/>
    </location>
</feature>
<evidence type="ECO:0000256" key="3">
    <source>
        <dbReference type="ARBA" id="ARBA00022729"/>
    </source>
</evidence>
<evidence type="ECO:0000313" key="13">
    <source>
        <dbReference type="Proteomes" id="UP001153712"/>
    </source>
</evidence>
<feature type="compositionally biased region" description="Low complexity" evidence="8">
    <location>
        <begin position="1368"/>
        <end position="1385"/>
    </location>
</feature>
<evidence type="ECO:0000256" key="1">
    <source>
        <dbReference type="ARBA" id="ARBA00009121"/>
    </source>
</evidence>
<dbReference type="PROSITE" id="PS50940">
    <property type="entry name" value="CHIT_BIND_II"/>
    <property type="match status" value="1"/>
</dbReference>
<dbReference type="Gene3D" id="3.20.20.80">
    <property type="entry name" value="Glycosidases"/>
    <property type="match status" value="2"/>
</dbReference>
<proteinExistence type="inferred from homology"/>
<dbReference type="FunFam" id="3.20.20.80:FF:000007">
    <property type="entry name" value="Acidic mammalian chitinase"/>
    <property type="match status" value="1"/>
</dbReference>
<feature type="compositionally biased region" description="Acidic residues" evidence="8">
    <location>
        <begin position="802"/>
        <end position="812"/>
    </location>
</feature>
<dbReference type="Pfam" id="PF01607">
    <property type="entry name" value="CBM_14"/>
    <property type="match status" value="1"/>
</dbReference>
<feature type="compositionally biased region" description="Low complexity" evidence="8">
    <location>
        <begin position="1398"/>
        <end position="1423"/>
    </location>
</feature>
<dbReference type="EMBL" id="OU900104">
    <property type="protein sequence ID" value="CAG9855852.1"/>
    <property type="molecule type" value="Genomic_DNA"/>
</dbReference>
<dbReference type="SMART" id="SM00636">
    <property type="entry name" value="Glyco_18"/>
    <property type="match status" value="1"/>
</dbReference>
<feature type="compositionally biased region" description="Low complexity" evidence="8">
    <location>
        <begin position="1342"/>
        <end position="1356"/>
    </location>
</feature>
<dbReference type="SUPFAM" id="SSF54556">
    <property type="entry name" value="Chitinase insertion domain"/>
    <property type="match status" value="1"/>
</dbReference>
<dbReference type="PANTHER" id="PTHR11177:SF399">
    <property type="entry name" value="CHITINASE 6, ISOFORM C"/>
    <property type="match status" value="1"/>
</dbReference>
<dbReference type="GO" id="GO:0006032">
    <property type="term" value="P:chitin catabolic process"/>
    <property type="evidence" value="ECO:0007669"/>
    <property type="project" value="TreeGrafter"/>
</dbReference>
<feature type="chain" id="PRO_5040511496" description="Chitinase" evidence="9">
    <location>
        <begin position="26"/>
        <end position="1928"/>
    </location>
</feature>
<dbReference type="Gene3D" id="2.170.140.10">
    <property type="entry name" value="Chitin binding domain"/>
    <property type="match status" value="1"/>
</dbReference>
<dbReference type="InterPro" id="IPR029070">
    <property type="entry name" value="Chitinase_insertion_sf"/>
</dbReference>
<keyword evidence="6 7" id="KW-0326">Glycosidase</keyword>
<feature type="compositionally biased region" description="Polar residues" evidence="8">
    <location>
        <begin position="733"/>
        <end position="746"/>
    </location>
</feature>
<feature type="compositionally biased region" description="Polar residues" evidence="8">
    <location>
        <begin position="695"/>
        <end position="713"/>
    </location>
</feature>
<dbReference type="InterPro" id="IPR017853">
    <property type="entry name" value="GH"/>
</dbReference>
<feature type="compositionally biased region" description="Polar residues" evidence="8">
    <location>
        <begin position="884"/>
        <end position="899"/>
    </location>
</feature>
<feature type="region of interest" description="Disordered" evidence="8">
    <location>
        <begin position="1334"/>
        <end position="1356"/>
    </location>
</feature>
<evidence type="ECO:0008006" key="14">
    <source>
        <dbReference type="Google" id="ProtNLM"/>
    </source>
</evidence>
<feature type="region of interest" description="Disordered" evidence="8">
    <location>
        <begin position="793"/>
        <end position="812"/>
    </location>
</feature>
<dbReference type="OrthoDB" id="73875at2759"/>
<feature type="compositionally biased region" description="Polar residues" evidence="8">
    <location>
        <begin position="1012"/>
        <end position="1030"/>
    </location>
</feature>
<feature type="region of interest" description="Disordered" evidence="8">
    <location>
        <begin position="694"/>
        <end position="776"/>
    </location>
</feature>
<dbReference type="CDD" id="cd02872">
    <property type="entry name" value="GH18_chitolectin_chitotriosidase"/>
    <property type="match status" value="1"/>
</dbReference>
<keyword evidence="3 9" id="KW-0732">Signal</keyword>
<protein>
    <recommendedName>
        <fullName evidence="14">Chitinase</fullName>
    </recommendedName>
</protein>
<feature type="compositionally biased region" description="Polar residues" evidence="8">
    <location>
        <begin position="1386"/>
        <end position="1397"/>
    </location>
</feature>
<dbReference type="Proteomes" id="UP001153712">
    <property type="component" value="Chromosome 11"/>
</dbReference>
<feature type="region of interest" description="Disordered" evidence="8">
    <location>
        <begin position="416"/>
        <end position="500"/>
    </location>
</feature>
<feature type="domain" description="Chitin-binding type-2" evidence="10">
    <location>
        <begin position="503"/>
        <end position="563"/>
    </location>
</feature>
<feature type="compositionally biased region" description="Basic and acidic residues" evidence="8">
    <location>
        <begin position="434"/>
        <end position="443"/>
    </location>
</feature>
<reference evidence="12" key="1">
    <citation type="submission" date="2022-01" db="EMBL/GenBank/DDBJ databases">
        <authorList>
            <person name="King R."/>
        </authorList>
    </citation>
    <scope>NUCLEOTIDE SEQUENCE</scope>
</reference>
<feature type="domain" description="GH18" evidence="11">
    <location>
        <begin position="28"/>
        <end position="404"/>
    </location>
</feature>
<organism evidence="12 13">
    <name type="scientific">Phyllotreta striolata</name>
    <name type="common">Striped flea beetle</name>
    <name type="synonym">Crioceris striolata</name>
    <dbReference type="NCBI Taxonomy" id="444603"/>
    <lineage>
        <taxon>Eukaryota</taxon>
        <taxon>Metazoa</taxon>
        <taxon>Ecdysozoa</taxon>
        <taxon>Arthropoda</taxon>
        <taxon>Hexapoda</taxon>
        <taxon>Insecta</taxon>
        <taxon>Pterygota</taxon>
        <taxon>Neoptera</taxon>
        <taxon>Endopterygota</taxon>
        <taxon>Coleoptera</taxon>
        <taxon>Polyphaga</taxon>
        <taxon>Cucujiformia</taxon>
        <taxon>Chrysomeloidea</taxon>
        <taxon>Chrysomelidae</taxon>
        <taxon>Galerucinae</taxon>
        <taxon>Alticini</taxon>
        <taxon>Phyllotreta</taxon>
    </lineage>
</organism>
<dbReference type="PROSITE" id="PS51910">
    <property type="entry name" value="GH18_2"/>
    <property type="match status" value="1"/>
</dbReference>
<evidence type="ECO:0000256" key="2">
    <source>
        <dbReference type="ARBA" id="ARBA00022669"/>
    </source>
</evidence>
<feature type="compositionally biased region" description="Basic and acidic residues" evidence="8">
    <location>
        <begin position="1032"/>
        <end position="1055"/>
    </location>
</feature>
<evidence type="ECO:0000256" key="6">
    <source>
        <dbReference type="ARBA" id="ARBA00023295"/>
    </source>
</evidence>
<name>A0A9N9THB7_PHYSR</name>
<evidence type="ECO:0000256" key="5">
    <source>
        <dbReference type="ARBA" id="ARBA00023157"/>
    </source>
</evidence>
<dbReference type="InterPro" id="IPR002557">
    <property type="entry name" value="Chitin-bd_dom"/>
</dbReference>
<dbReference type="Pfam" id="PF00704">
    <property type="entry name" value="Glyco_hydro_18"/>
    <property type="match status" value="1"/>
</dbReference>
<evidence type="ECO:0000259" key="10">
    <source>
        <dbReference type="PROSITE" id="PS50940"/>
    </source>
</evidence>
<feature type="compositionally biased region" description="Basic and acidic residues" evidence="8">
    <location>
        <begin position="755"/>
        <end position="772"/>
    </location>
</feature>
<dbReference type="SUPFAM" id="SSF57625">
    <property type="entry name" value="Invertebrate chitin-binding proteins"/>
    <property type="match status" value="1"/>
</dbReference>
<dbReference type="GO" id="GO:0005576">
    <property type="term" value="C:extracellular region"/>
    <property type="evidence" value="ECO:0007669"/>
    <property type="project" value="InterPro"/>
</dbReference>
<evidence type="ECO:0000256" key="4">
    <source>
        <dbReference type="ARBA" id="ARBA00022801"/>
    </source>
</evidence>
<dbReference type="GO" id="GO:0004568">
    <property type="term" value="F:chitinase activity"/>
    <property type="evidence" value="ECO:0007669"/>
    <property type="project" value="TreeGrafter"/>
</dbReference>
<feature type="compositionally biased region" description="Low complexity" evidence="8">
    <location>
        <begin position="1496"/>
        <end position="1511"/>
    </location>
</feature>
<dbReference type="InterPro" id="IPR036508">
    <property type="entry name" value="Chitin-bd_dom_sf"/>
</dbReference>
<dbReference type="PROSITE" id="PS01095">
    <property type="entry name" value="GH18_1"/>
    <property type="match status" value="1"/>
</dbReference>
<dbReference type="Gene3D" id="3.10.50.10">
    <property type="match status" value="1"/>
</dbReference>
<feature type="region of interest" description="Disordered" evidence="8">
    <location>
        <begin position="880"/>
        <end position="908"/>
    </location>
</feature>
<sequence>MLSTGVCRWLFLLISLSTWVNLTNSKEMRVVCYYTNWSVYRPGSGKFGPQNINPYLCTHLIYAFGGFTKENALKPFDKYQDIEKGGYAKFTGLKTYNKELKTLLAIGGWNEGSSRFSPLVASAERRKEFARNAIKFLRLNHFDGLDLDWEYPAFRDGGKSRDKDNYPLLVQELREEFDREAEKTGRPRLLLTMAVPAGIEYINKGFDVPKLTKYLDWMNILSYDFHSAFEPSVNHHAPLYPLEEENEYNFESDLNIDYAIKHYIKKGAEPSKLVLGIPTYGRSYTLYNPDAFEVGAPADGPGTMGEATRENGYLAYYEVCDYVKNQDWEVEKPYPQAMGPYAFKDNQWVGYDDEDIVRKKAHYVVDKGLGGIMFWSIDNDDFRGDCHGKPYPLIEAGRAALIEAYGLADNDVVEKSPKPIKSRTRTRTKAKTSNKNEESDAKKPSIPRRRTRLRQGNEDEEQSNKRKTVRKNEGETSSYSSLKVVTPSYSTPAPPSTPELDGGFKCEDEGFYPHPKDCKKYFWCLNGAGDSGIVAHQFNCPAGLYFNKAADSCDYSQNVLCKKAAQKTTKKPDTSTTTTSSTTTSTTTPATRRITFPPRTTTTRSTTTTTTEAYEDEEYEDDVEAEEEEDDKKGSEEDPRVIKELIELIKKAGGIEELEKQFNFKDNSSPNSEQSTTKTPIISKSLYERVLSKAIKNTSPNTRNVSFRNSRGPQSDKTEADQQPEKPERGKLQYTSISRFRSSTSKQSDDDDEPDQVKEQDSENEPVRKSIDKYPTYTNIRRAKSNFTTTEVHKDRNAILGEPDEEDDEDTDDEYVLTTKRTYSPQYVNIRRQRPSTTEESSTSKYAEIQRGTTEKSTTTKEDASTTSKYRILRRTTTTTTNTPEVNTDGISTRSRINETTPTTTPNNTLYRSTTAQLETDANNTEETINDYLLNVITTTGTYVTDDVNLVKSETNESKISQPNLINSFPRKRPQLFEPRPFSKPTAATTRPPPIQVTKVSESPSEPGKPQRNVSFRSRGNSRFNANSSGKAVDKEARRRVIVTEKPQEENRSYRPSEIADLSSLTAVDFDNIKGLNSRTNIRRRRPSTTTTTTTTELPVEISQKRRRIHITSDDPTTESTNRFAHHNRKVIRRFRTTTVASRINPILDVPSKRNEVDDEIFEDATSEEEENIKLSESNIRENSEINGFRPDSKFLAKESFGKSSVFNDRREPTPVSSTEPNLFYRTRKIVRKLTSTESSKITDKETDAEQIFGRKRKVIRKIRPINAIANNTDTTKLSDPNETKPPKRTFNRYRPTSINLDITTPRNVQKNKTILLSRSYRPTFKPNRNYITSELSQEPDTTTSSVSTRKSTTTTQAFTETEITTSNDLTTENGDTTSTDYTTTEHNPTESNYTDLETTITTESESETTSITTEETTTSGVQDETTTLQQIIIQSTEPSSTSNKLFYNIRLRSTTSTTQPTVEKLNITNEISNTTKVVNNRFNRYRSGYRPSKKINITNTPENTSSTPTSKLSYKFKKPQEDDAQEVTSEKPKSRFLINKKTRTTKPSSLPYFTKSTTETTPVINEELKNIDTDAVKNRNKSLFSKNRKPNPLSSTTQPSTISEEAVTDSMELSTEHPTTLVHIFAEKVQNATTTEQPDKINQNQTTTSRIEKLIEVNRIINVKTTEDVIKNHHLEHRDGKESSSLYDKIGSISRITVIKVVDKDNNTDTVSPIYIANNQSTESPIKSSVDMIIQIAKIQQVPPPEDKVNVSVRLEEANPSSREERRYDVIGIGKVDDSKSTNVGKAEIIDGISHINIITPRPAVYLTESSTIALEGLFPTDKPTLFAGKNSINEELLETDNSKYVNVRILHPDGSSEVNLDDYKEKKIIPIKLLKQDEDDAIMRARVVEVSPKTPFNTIRIVPIRVEAAKKPPPPLPLIRINRQHN</sequence>
<feature type="compositionally biased region" description="Polar residues" evidence="8">
    <location>
        <begin position="1593"/>
        <end position="1604"/>
    </location>
</feature>
<feature type="compositionally biased region" description="Basic and acidic residues" evidence="8">
    <location>
        <begin position="714"/>
        <end position="731"/>
    </location>
</feature>
<gene>
    <name evidence="12" type="ORF">PHYEVI_LOCUS2287</name>
</gene>
<feature type="region of interest" description="Disordered" evidence="8">
    <location>
        <begin position="1368"/>
        <end position="1423"/>
    </location>
</feature>
<dbReference type="SMART" id="SM00494">
    <property type="entry name" value="ChtBD2"/>
    <property type="match status" value="1"/>
</dbReference>
<feature type="region of interest" description="Disordered" evidence="8">
    <location>
        <begin position="1492"/>
        <end position="1534"/>
    </location>
</feature>
<evidence type="ECO:0000259" key="11">
    <source>
        <dbReference type="PROSITE" id="PS51910"/>
    </source>
</evidence>
<evidence type="ECO:0000256" key="7">
    <source>
        <dbReference type="RuleBase" id="RU000489"/>
    </source>
</evidence>
<feature type="region of interest" description="Disordered" evidence="8">
    <location>
        <begin position="1582"/>
        <end position="1604"/>
    </location>
</feature>
<accession>A0A9N9THB7</accession>
<dbReference type="InterPro" id="IPR001579">
    <property type="entry name" value="Glyco_hydro_18_chit_AS"/>
</dbReference>
<dbReference type="GO" id="GO:0005975">
    <property type="term" value="P:carbohydrate metabolic process"/>
    <property type="evidence" value="ECO:0007669"/>
    <property type="project" value="InterPro"/>
</dbReference>
<evidence type="ECO:0000313" key="12">
    <source>
        <dbReference type="EMBL" id="CAG9855852.1"/>
    </source>
</evidence>
<dbReference type="FunFam" id="2.170.140.10:FF:000005">
    <property type="entry name" value="Acidic mammalian chitinase"/>
    <property type="match status" value="1"/>
</dbReference>
<feature type="region of interest" description="Disordered" evidence="8">
    <location>
        <begin position="566"/>
        <end position="639"/>
    </location>
</feature>
<feature type="region of interest" description="Disordered" evidence="8">
    <location>
        <begin position="1272"/>
        <end position="1293"/>
    </location>
</feature>
<evidence type="ECO:0000256" key="8">
    <source>
        <dbReference type="SAM" id="MobiDB-lite"/>
    </source>
</evidence>
<feature type="compositionally biased region" description="Acidic residues" evidence="8">
    <location>
        <begin position="613"/>
        <end position="630"/>
    </location>
</feature>
<keyword evidence="4 7" id="KW-0378">Hydrolase</keyword>
<feature type="region of interest" description="Disordered" evidence="8">
    <location>
        <begin position="832"/>
        <end position="867"/>
    </location>
</feature>
<feature type="compositionally biased region" description="Polar residues" evidence="8">
    <location>
        <begin position="958"/>
        <end position="967"/>
    </location>
</feature>
<dbReference type="FunFam" id="3.10.50.10:FF:000001">
    <property type="entry name" value="Chitinase 3-like 1"/>
    <property type="match status" value="1"/>
</dbReference>
<evidence type="ECO:0000256" key="9">
    <source>
        <dbReference type="SAM" id="SignalP"/>
    </source>
</evidence>